<dbReference type="Gene3D" id="3.30.950.30">
    <property type="entry name" value="Schlafen, AAA domain"/>
    <property type="match status" value="1"/>
</dbReference>
<accession>A0AB34PCV1</accession>
<dbReference type="Pfam" id="PF04326">
    <property type="entry name" value="SLFN_AlbA_2"/>
    <property type="match status" value="1"/>
</dbReference>
<comment type="caution">
    <text evidence="2">The sequence shown here is derived from an EMBL/GenBank/DDBJ whole genome shotgun (WGS) entry which is preliminary data.</text>
</comment>
<dbReference type="InterPro" id="IPR038475">
    <property type="entry name" value="RecG_C_sf"/>
</dbReference>
<dbReference type="Pfam" id="PF13749">
    <property type="entry name" value="HATPase_c_4"/>
    <property type="match status" value="1"/>
</dbReference>
<dbReference type="RefSeq" id="WP_047693494.1">
    <property type="nucleotide sequence ID" value="NZ_KN265462.1"/>
</dbReference>
<sequence length="465" mass="52037">MDIPTKKLTDEELALLLEFRESHFLDFKSSEISPASLTKTVSALCNTSGGEIFIGLEEVETTDGPSLEWSGFATEEDANAHLDTVEKLSPLGKHYSAEFLSHEGQPGLVLHLLAKKVKNIVFASSGKPYVRRSAQNLALNDAAALRQLEYDKGIVSFEDEKLDYKLDRITNSTIIIDFLLSVFPSAEPEEFLDKQEIIVEGAPTVAATLLFHELPQAPLAKRSSIKILRYKTKNDEGERDTLAFDPLTVEGPAYNLIYEAVEKTKSLVEEIKKVTPDGLVSISYPHEALHEIVTNAVLHRDYSIQTDVQIRIFDNRIEIESPGRLPGHVTVERITKTQAARNPKMVRLINKFKNPPNKDAGEGMKTAFESMHKLRLKRPEIVEKEDSLVVILRHEPLGSPEQLVMEYLNKPGQSEITNAIARELTGIRSENTMKEVFYKLADANQIERVPGKQGNKAAWQKKSVA</sequence>
<name>A0AB34PCV1_9XANT</name>
<feature type="domain" description="Schlafen AlbA-2" evidence="1">
    <location>
        <begin position="21"/>
        <end position="139"/>
    </location>
</feature>
<keyword evidence="2" id="KW-0378">Hydrolase</keyword>
<dbReference type="InterPro" id="IPR007421">
    <property type="entry name" value="Schlafen_AlbA_2_dom"/>
</dbReference>
<dbReference type="AlphaFoldDB" id="A0AB34PCV1"/>
<dbReference type="InterPro" id="IPR038461">
    <property type="entry name" value="Schlafen_AlbA_2_dom_sf"/>
</dbReference>
<keyword evidence="2" id="KW-0067">ATP-binding</keyword>
<proteinExistence type="predicted"/>
<gene>
    <name evidence="2" type="ORF">NC00_03170</name>
</gene>
<keyword evidence="2" id="KW-0347">Helicase</keyword>
<evidence type="ECO:0000313" key="2">
    <source>
        <dbReference type="EMBL" id="KGK59387.1"/>
    </source>
</evidence>
<dbReference type="PANTHER" id="PTHR30595:SF6">
    <property type="entry name" value="SCHLAFEN ALBA-2 DOMAIN-CONTAINING PROTEIN"/>
    <property type="match status" value="1"/>
</dbReference>
<dbReference type="PANTHER" id="PTHR30595">
    <property type="entry name" value="GLPR-RELATED TRANSCRIPTIONAL REPRESSOR"/>
    <property type="match status" value="1"/>
</dbReference>
<dbReference type="EMBL" id="JRQI01000007">
    <property type="protein sequence ID" value="KGK59387.1"/>
    <property type="molecule type" value="Genomic_DNA"/>
</dbReference>
<organism evidence="2 3">
    <name type="scientific">Xanthomonas cannabis pv. phaseoli</name>
    <dbReference type="NCBI Taxonomy" id="1885902"/>
    <lineage>
        <taxon>Bacteria</taxon>
        <taxon>Pseudomonadati</taxon>
        <taxon>Pseudomonadota</taxon>
        <taxon>Gammaproteobacteria</taxon>
        <taxon>Lysobacterales</taxon>
        <taxon>Lysobacteraceae</taxon>
        <taxon>Xanthomonas</taxon>
    </lineage>
</organism>
<evidence type="ECO:0000313" key="3">
    <source>
        <dbReference type="Proteomes" id="UP000029879"/>
    </source>
</evidence>
<reference evidence="2 3" key="1">
    <citation type="submission" date="2014-10" db="EMBL/GenBank/DDBJ databases">
        <title>Genome sequence of a Xanthomonas strain that is pathogenic on beans.</title>
        <authorList>
            <person name="Aritua V."/>
            <person name="Sapp M."/>
            <person name="Harrison J."/>
            <person name="Smith J."/>
            <person name="Studholme D."/>
        </authorList>
    </citation>
    <scope>NUCLEOTIDE SEQUENCE [LARGE SCALE GENOMIC DNA]</scope>
    <source>
        <strain evidence="2 3">Nyagatare</strain>
    </source>
</reference>
<evidence type="ECO:0000259" key="1">
    <source>
        <dbReference type="Pfam" id="PF04326"/>
    </source>
</evidence>
<dbReference type="Proteomes" id="UP000029879">
    <property type="component" value="Unassembled WGS sequence"/>
</dbReference>
<dbReference type="GO" id="GO:0004386">
    <property type="term" value="F:helicase activity"/>
    <property type="evidence" value="ECO:0007669"/>
    <property type="project" value="UniProtKB-KW"/>
</dbReference>
<dbReference type="Gene3D" id="3.30.565.60">
    <property type="match status" value="1"/>
</dbReference>
<keyword evidence="2" id="KW-0547">Nucleotide-binding</keyword>
<protein>
    <submittedName>
        <fullName evidence="2">ATP-dependent DNA helicase RecG</fullName>
    </submittedName>
</protein>